<evidence type="ECO:0000313" key="2">
    <source>
        <dbReference type="EMBL" id="KDQ06776.1"/>
    </source>
</evidence>
<reference evidence="3" key="1">
    <citation type="journal article" date="2014" name="Proc. Natl. Acad. Sci. U.S.A.">
        <title>Extensive sampling of basidiomycete genomes demonstrates inadequacy of the white-rot/brown-rot paradigm for wood decay fungi.</title>
        <authorList>
            <person name="Riley R."/>
            <person name="Salamov A.A."/>
            <person name="Brown D.W."/>
            <person name="Nagy L.G."/>
            <person name="Floudas D."/>
            <person name="Held B.W."/>
            <person name="Levasseur A."/>
            <person name="Lombard V."/>
            <person name="Morin E."/>
            <person name="Otillar R."/>
            <person name="Lindquist E.A."/>
            <person name="Sun H."/>
            <person name="LaButti K.M."/>
            <person name="Schmutz J."/>
            <person name="Jabbour D."/>
            <person name="Luo H."/>
            <person name="Baker S.E."/>
            <person name="Pisabarro A.G."/>
            <person name="Walton J.D."/>
            <person name="Blanchette R.A."/>
            <person name="Henrissat B."/>
            <person name="Martin F."/>
            <person name="Cullen D."/>
            <person name="Hibbett D.S."/>
            <person name="Grigoriev I.V."/>
        </authorList>
    </citation>
    <scope>NUCLEOTIDE SEQUENCE [LARGE SCALE GENOMIC DNA]</scope>
    <source>
        <strain evidence="3">FD-172 SS1</strain>
    </source>
</reference>
<evidence type="ECO:0000256" key="1">
    <source>
        <dbReference type="SAM" id="SignalP"/>
    </source>
</evidence>
<dbReference type="AlphaFoldDB" id="A0A067M5D5"/>
<feature type="chain" id="PRO_5001645268" evidence="1">
    <location>
        <begin position="20"/>
        <end position="60"/>
    </location>
</feature>
<organism evidence="2 3">
    <name type="scientific">Botryobasidium botryosum (strain FD-172 SS1)</name>
    <dbReference type="NCBI Taxonomy" id="930990"/>
    <lineage>
        <taxon>Eukaryota</taxon>
        <taxon>Fungi</taxon>
        <taxon>Dikarya</taxon>
        <taxon>Basidiomycota</taxon>
        <taxon>Agaricomycotina</taxon>
        <taxon>Agaricomycetes</taxon>
        <taxon>Cantharellales</taxon>
        <taxon>Botryobasidiaceae</taxon>
        <taxon>Botryobasidium</taxon>
    </lineage>
</organism>
<accession>A0A067M5D5</accession>
<dbReference type="Proteomes" id="UP000027195">
    <property type="component" value="Unassembled WGS sequence"/>
</dbReference>
<gene>
    <name evidence="2" type="ORF">BOTBODRAFT_39320</name>
</gene>
<protein>
    <submittedName>
        <fullName evidence="2">Uncharacterized protein</fullName>
    </submittedName>
</protein>
<sequence>MQFLKSIVAVAMIASAVVASPVPAEAVAIEKRTTCQAVFGMTIITWTCSGQCGSGPNSCK</sequence>
<feature type="signal peptide" evidence="1">
    <location>
        <begin position="1"/>
        <end position="19"/>
    </location>
</feature>
<dbReference type="HOGENOM" id="CLU_2941398_0_0_1"/>
<dbReference type="EMBL" id="KL198123">
    <property type="protein sequence ID" value="KDQ06776.1"/>
    <property type="molecule type" value="Genomic_DNA"/>
</dbReference>
<keyword evidence="1" id="KW-0732">Signal</keyword>
<proteinExistence type="predicted"/>
<dbReference type="InParanoid" id="A0A067M5D5"/>
<keyword evidence="3" id="KW-1185">Reference proteome</keyword>
<name>A0A067M5D5_BOTB1</name>
<evidence type="ECO:0000313" key="3">
    <source>
        <dbReference type="Proteomes" id="UP000027195"/>
    </source>
</evidence>